<dbReference type="AlphaFoldDB" id="A0ABC8QZE0"/>
<comment type="similarity">
    <text evidence="1">Belongs to the 'GDSL' lipolytic enzyme family.</text>
</comment>
<dbReference type="Gene3D" id="3.40.50.1110">
    <property type="entry name" value="SGNH hydrolase"/>
    <property type="match status" value="1"/>
</dbReference>
<proteinExistence type="inferred from homology"/>
<evidence type="ECO:0008006" key="4">
    <source>
        <dbReference type="Google" id="ProtNLM"/>
    </source>
</evidence>
<sequence length="119" mass="13403">MRPQILLFGDSITEQSFRSGGWGAALADTYSRKADVVVRGYGGYNTRLALFLLHQLFALVIDKRMNTVLVMDDALGSSNLLTFKYRPMVNQKYQRLKLFFRLSIIRIGQALKGNVGVSL</sequence>
<keyword evidence="3" id="KW-1185">Reference proteome</keyword>
<dbReference type="Proteomes" id="UP001642360">
    <property type="component" value="Unassembled WGS sequence"/>
</dbReference>
<reference evidence="2 3" key="1">
    <citation type="submission" date="2024-02" db="EMBL/GenBank/DDBJ databases">
        <authorList>
            <person name="Vignale AGUSTIN F."/>
            <person name="Sosa J E."/>
            <person name="Modenutti C."/>
        </authorList>
    </citation>
    <scope>NUCLEOTIDE SEQUENCE [LARGE SCALE GENOMIC DNA]</scope>
</reference>
<dbReference type="PANTHER" id="PTHR14209">
    <property type="entry name" value="ISOAMYL ACETATE-HYDROLYZING ESTERASE 1"/>
    <property type="match status" value="1"/>
</dbReference>
<dbReference type="EMBL" id="CAUOFW020000825">
    <property type="protein sequence ID" value="CAK9137591.1"/>
    <property type="molecule type" value="Genomic_DNA"/>
</dbReference>
<evidence type="ECO:0000313" key="2">
    <source>
        <dbReference type="EMBL" id="CAK9137591.1"/>
    </source>
</evidence>
<accession>A0ABC8QZE0</accession>
<evidence type="ECO:0000256" key="1">
    <source>
        <dbReference type="ARBA" id="ARBA00008668"/>
    </source>
</evidence>
<dbReference type="PANTHER" id="PTHR14209:SF36">
    <property type="entry name" value="GDSL-LIKE LIPASE_ACYLHYDROLASE FAMILY PROTEIN, EXPRESSED"/>
    <property type="match status" value="1"/>
</dbReference>
<evidence type="ECO:0000313" key="3">
    <source>
        <dbReference type="Proteomes" id="UP001642360"/>
    </source>
</evidence>
<organism evidence="2 3">
    <name type="scientific">Ilex paraguariensis</name>
    <name type="common">yerba mate</name>
    <dbReference type="NCBI Taxonomy" id="185542"/>
    <lineage>
        <taxon>Eukaryota</taxon>
        <taxon>Viridiplantae</taxon>
        <taxon>Streptophyta</taxon>
        <taxon>Embryophyta</taxon>
        <taxon>Tracheophyta</taxon>
        <taxon>Spermatophyta</taxon>
        <taxon>Magnoliopsida</taxon>
        <taxon>eudicotyledons</taxon>
        <taxon>Gunneridae</taxon>
        <taxon>Pentapetalae</taxon>
        <taxon>asterids</taxon>
        <taxon>campanulids</taxon>
        <taxon>Aquifoliales</taxon>
        <taxon>Aquifoliaceae</taxon>
        <taxon>Ilex</taxon>
    </lineage>
</organism>
<dbReference type="Pfam" id="PF00657">
    <property type="entry name" value="Lipase_GDSL"/>
    <property type="match status" value="1"/>
</dbReference>
<name>A0ABC8QZE0_9AQUA</name>
<comment type="caution">
    <text evidence="2">The sequence shown here is derived from an EMBL/GenBank/DDBJ whole genome shotgun (WGS) entry which is preliminary data.</text>
</comment>
<dbReference type="InterPro" id="IPR001087">
    <property type="entry name" value="GDSL"/>
</dbReference>
<protein>
    <recommendedName>
        <fullName evidence="4">SGNH hydrolase-type esterase domain-containing protein</fullName>
    </recommendedName>
</protein>
<dbReference type="InterPro" id="IPR036514">
    <property type="entry name" value="SGNH_hydro_sf"/>
</dbReference>
<gene>
    <name evidence="2" type="ORF">ILEXP_LOCUS4604</name>
</gene>
<dbReference type="SUPFAM" id="SSF52266">
    <property type="entry name" value="SGNH hydrolase"/>
    <property type="match status" value="1"/>
</dbReference>
<dbReference type="InterPro" id="IPR045136">
    <property type="entry name" value="Iah1-like"/>
</dbReference>